<feature type="domain" description="GST C-terminal" evidence="4">
    <location>
        <begin position="86"/>
        <end position="209"/>
    </location>
</feature>
<dbReference type="GO" id="GO:0006749">
    <property type="term" value="P:glutathione metabolic process"/>
    <property type="evidence" value="ECO:0007669"/>
    <property type="project" value="TreeGrafter"/>
</dbReference>
<sequence>MDFYYTLRSPPCRSVLMTAAALGIELNRKVVDPMIGDHLKPEFLKINPQHTLPTLVDNGFAIWDSRTILIYLAETYGKDDSLYPKCPQKRAVVNQRLFFDVELYTSCANYFFPQFKQNAPADPEKLKKAEANLEFLNLFLEKNQYAAGDSLTIADFALLASICTFDAANYDLSKYTHISRWYNNRKTTTPGWAENWKGCMLVREMFKKN</sequence>
<comment type="subunit">
    <text evidence="2">Homodimer.</text>
</comment>
<protein>
    <submittedName>
        <fullName evidence="5">Glutathione S-transferase delta 2</fullName>
    </submittedName>
</protein>
<evidence type="ECO:0000256" key="2">
    <source>
        <dbReference type="ARBA" id="ARBA00011738"/>
    </source>
</evidence>
<evidence type="ECO:0000313" key="5">
    <source>
        <dbReference type="EMBL" id="ALF04572.1"/>
    </source>
</evidence>
<dbReference type="CDD" id="cd03177">
    <property type="entry name" value="GST_C_Delta_Epsilon"/>
    <property type="match status" value="1"/>
</dbReference>
<dbReference type="SFLD" id="SFLDG01153">
    <property type="entry name" value="Main.4:_Theta-like"/>
    <property type="match status" value="1"/>
</dbReference>
<dbReference type="FunFam" id="1.20.1050.10:FF:000007">
    <property type="entry name" value="Glutathione S-transferase 1-1"/>
    <property type="match status" value="1"/>
</dbReference>
<keyword evidence="5" id="KW-0808">Transferase</keyword>
<reference evidence="5" key="1">
    <citation type="submission" date="2015-04" db="EMBL/GenBank/DDBJ databases">
        <title>Characterization and expression analysis of different Classes of Glutathione S-Transferases from the onion maggot, Delia antiqua (Diptera: Anthomyiidae).</title>
        <authorList>
            <person name="Qiang G."/>
            <person name="Bin C."/>
            <person name="Jin H.Y."/>
        </authorList>
    </citation>
    <scope>NUCLEOTIDE SEQUENCE</scope>
</reference>
<proteinExistence type="evidence at transcript level"/>
<comment type="function">
    <text evidence="1">Conjugation of reduced glutathione to a wide number of exogenous and endogenous hydrophobic electrophiles.</text>
</comment>
<dbReference type="SFLD" id="SFLDG00358">
    <property type="entry name" value="Main_(cytGST)"/>
    <property type="match status" value="1"/>
</dbReference>
<evidence type="ECO:0000259" key="3">
    <source>
        <dbReference type="PROSITE" id="PS50404"/>
    </source>
</evidence>
<dbReference type="PROSITE" id="PS50404">
    <property type="entry name" value="GST_NTER"/>
    <property type="match status" value="1"/>
</dbReference>
<dbReference type="Gene3D" id="3.40.30.10">
    <property type="entry name" value="Glutaredoxin"/>
    <property type="match status" value="1"/>
</dbReference>
<name>A0A0M4S9B6_9MUSC</name>
<feature type="domain" description="GST N-terminal" evidence="3">
    <location>
        <begin position="1"/>
        <end position="80"/>
    </location>
</feature>
<dbReference type="FunFam" id="3.40.30.10:FF:000034">
    <property type="entry name" value="glutathione S-transferase 1"/>
    <property type="match status" value="1"/>
</dbReference>
<dbReference type="InterPro" id="IPR040079">
    <property type="entry name" value="Glutathione_S-Trfase"/>
</dbReference>
<dbReference type="InterPro" id="IPR010987">
    <property type="entry name" value="Glutathione-S-Trfase_C-like"/>
</dbReference>
<dbReference type="PANTHER" id="PTHR43969">
    <property type="entry name" value="GLUTATHIONE S TRANSFERASE D10, ISOFORM A-RELATED"/>
    <property type="match status" value="1"/>
</dbReference>
<dbReference type="PROSITE" id="PS50405">
    <property type="entry name" value="GST_CTER"/>
    <property type="match status" value="1"/>
</dbReference>
<evidence type="ECO:0000259" key="4">
    <source>
        <dbReference type="PROSITE" id="PS50405"/>
    </source>
</evidence>
<dbReference type="InterPro" id="IPR004046">
    <property type="entry name" value="GST_C"/>
</dbReference>
<dbReference type="CDD" id="cd03045">
    <property type="entry name" value="GST_N_Delta_Epsilon"/>
    <property type="match status" value="1"/>
</dbReference>
<dbReference type="InterPro" id="IPR036282">
    <property type="entry name" value="Glutathione-S-Trfase_C_sf"/>
</dbReference>
<dbReference type="PANTHER" id="PTHR43969:SF9">
    <property type="entry name" value="GLUTATHIONE S TRANSFERASE D10, ISOFORM A-RELATED"/>
    <property type="match status" value="1"/>
</dbReference>
<dbReference type="SUPFAM" id="SSF47616">
    <property type="entry name" value="GST C-terminal domain-like"/>
    <property type="match status" value="1"/>
</dbReference>
<dbReference type="InterPro" id="IPR036249">
    <property type="entry name" value="Thioredoxin-like_sf"/>
</dbReference>
<dbReference type="EMBL" id="KR107237">
    <property type="protein sequence ID" value="ALF04572.1"/>
    <property type="molecule type" value="mRNA"/>
</dbReference>
<dbReference type="SUPFAM" id="SSF52833">
    <property type="entry name" value="Thioredoxin-like"/>
    <property type="match status" value="1"/>
</dbReference>
<dbReference type="AlphaFoldDB" id="A0A0M4S9B6"/>
<evidence type="ECO:0000256" key="1">
    <source>
        <dbReference type="ARBA" id="ARBA00003701"/>
    </source>
</evidence>
<organism evidence="5">
    <name type="scientific">Delia antiqua</name>
    <name type="common">onion fly</name>
    <dbReference type="NCBI Taxonomy" id="265456"/>
    <lineage>
        <taxon>Eukaryota</taxon>
        <taxon>Metazoa</taxon>
        <taxon>Ecdysozoa</taxon>
        <taxon>Arthropoda</taxon>
        <taxon>Hexapoda</taxon>
        <taxon>Insecta</taxon>
        <taxon>Pterygota</taxon>
        <taxon>Neoptera</taxon>
        <taxon>Endopterygota</taxon>
        <taxon>Diptera</taxon>
        <taxon>Brachycera</taxon>
        <taxon>Muscomorpha</taxon>
        <taxon>Muscoidea</taxon>
        <taxon>Anthomyiidae</taxon>
        <taxon>Anthomyiinae</taxon>
        <taxon>Delia</taxon>
    </lineage>
</organism>
<dbReference type="Gene3D" id="1.20.1050.10">
    <property type="match status" value="1"/>
</dbReference>
<dbReference type="InterPro" id="IPR004045">
    <property type="entry name" value="Glutathione_S-Trfase_N"/>
</dbReference>
<dbReference type="SFLD" id="SFLDS00019">
    <property type="entry name" value="Glutathione_Transferase_(cytos"/>
    <property type="match status" value="1"/>
</dbReference>
<dbReference type="Pfam" id="PF00043">
    <property type="entry name" value="GST_C"/>
    <property type="match status" value="1"/>
</dbReference>
<dbReference type="Pfam" id="PF13417">
    <property type="entry name" value="GST_N_3"/>
    <property type="match status" value="1"/>
</dbReference>
<accession>A0A0M4S9B6</accession>
<dbReference type="GO" id="GO:0004364">
    <property type="term" value="F:glutathione transferase activity"/>
    <property type="evidence" value="ECO:0007669"/>
    <property type="project" value="TreeGrafter"/>
</dbReference>